<dbReference type="InterPro" id="IPR015943">
    <property type="entry name" value="WD40/YVTN_repeat-like_dom_sf"/>
</dbReference>
<name>A0A8D8FKF1_CULPI</name>
<dbReference type="Pfam" id="PF16057">
    <property type="entry name" value="DUF4800"/>
    <property type="match status" value="1"/>
</dbReference>
<evidence type="ECO:0000256" key="1">
    <source>
        <dbReference type="ARBA" id="ARBA00022574"/>
    </source>
</evidence>
<dbReference type="GO" id="GO:0016020">
    <property type="term" value="C:membrane"/>
    <property type="evidence" value="ECO:0007669"/>
    <property type="project" value="TreeGrafter"/>
</dbReference>
<dbReference type="InterPro" id="IPR001680">
    <property type="entry name" value="WD40_rpt"/>
</dbReference>
<dbReference type="PROSITE" id="PS50197">
    <property type="entry name" value="BEACH"/>
    <property type="match status" value="1"/>
</dbReference>
<dbReference type="InterPro" id="IPR023362">
    <property type="entry name" value="PH-BEACH_dom"/>
</dbReference>
<dbReference type="InterPro" id="IPR011993">
    <property type="entry name" value="PH-like_dom_sf"/>
</dbReference>
<dbReference type="PROSITE" id="PS50294">
    <property type="entry name" value="WD_REPEATS_REGION"/>
    <property type="match status" value="1"/>
</dbReference>
<dbReference type="InterPro" id="IPR050865">
    <property type="entry name" value="BEACH_Domain"/>
</dbReference>
<dbReference type="Gene3D" id="2.130.10.10">
    <property type="entry name" value="YVTN repeat-like/Quinoprotein amine dehydrogenase"/>
    <property type="match status" value="2"/>
</dbReference>
<dbReference type="FunFam" id="1.10.1540.10:FF:000001">
    <property type="entry name" value="neurobeachin isoform X1"/>
    <property type="match status" value="1"/>
</dbReference>
<evidence type="ECO:0000259" key="6">
    <source>
        <dbReference type="PROSITE" id="PS51783"/>
    </source>
</evidence>
<feature type="domain" description="BEACH-type PH" evidence="6">
    <location>
        <begin position="1978"/>
        <end position="2075"/>
    </location>
</feature>
<dbReference type="InterPro" id="IPR031570">
    <property type="entry name" value="NBEA/BDCP_DUF4704"/>
</dbReference>
<dbReference type="PANTHER" id="PTHR13743">
    <property type="entry name" value="BEIGE/BEACH-RELATED"/>
    <property type="match status" value="1"/>
</dbReference>
<dbReference type="InterPro" id="IPR000409">
    <property type="entry name" value="BEACH_dom"/>
</dbReference>
<feature type="repeat" description="WD" evidence="3">
    <location>
        <begin position="2613"/>
        <end position="2654"/>
    </location>
</feature>
<accession>A0A8D8FKF1</accession>
<organism evidence="7">
    <name type="scientific">Culex pipiens</name>
    <name type="common">House mosquito</name>
    <dbReference type="NCBI Taxonomy" id="7175"/>
    <lineage>
        <taxon>Eukaryota</taxon>
        <taxon>Metazoa</taxon>
        <taxon>Ecdysozoa</taxon>
        <taxon>Arthropoda</taxon>
        <taxon>Hexapoda</taxon>
        <taxon>Insecta</taxon>
        <taxon>Pterygota</taxon>
        <taxon>Neoptera</taxon>
        <taxon>Endopterygota</taxon>
        <taxon>Diptera</taxon>
        <taxon>Nematocera</taxon>
        <taxon>Culicoidea</taxon>
        <taxon>Culicidae</taxon>
        <taxon>Culicinae</taxon>
        <taxon>Culicini</taxon>
        <taxon>Culex</taxon>
        <taxon>Culex</taxon>
    </lineage>
</organism>
<dbReference type="CDD" id="cd06071">
    <property type="entry name" value="Beach"/>
    <property type="match status" value="1"/>
</dbReference>
<dbReference type="SUPFAM" id="SSF50978">
    <property type="entry name" value="WD40 repeat-like"/>
    <property type="match status" value="1"/>
</dbReference>
<dbReference type="InterPro" id="IPR046851">
    <property type="entry name" value="NBCH_WD40"/>
</dbReference>
<dbReference type="InterPro" id="IPR036322">
    <property type="entry name" value="WD40_repeat_dom_sf"/>
</dbReference>
<feature type="region of interest" description="Disordered" evidence="4">
    <location>
        <begin position="1912"/>
        <end position="1938"/>
    </location>
</feature>
<feature type="compositionally biased region" description="Polar residues" evidence="4">
    <location>
        <begin position="756"/>
        <end position="774"/>
    </location>
</feature>
<evidence type="ECO:0000256" key="2">
    <source>
        <dbReference type="ARBA" id="ARBA00022737"/>
    </source>
</evidence>
<feature type="region of interest" description="Disordered" evidence="4">
    <location>
        <begin position="753"/>
        <end position="785"/>
    </location>
</feature>
<proteinExistence type="predicted"/>
<feature type="compositionally biased region" description="Basic and acidic residues" evidence="4">
    <location>
        <begin position="1492"/>
        <end position="1503"/>
    </location>
</feature>
<feature type="repeat" description="WD" evidence="3">
    <location>
        <begin position="2530"/>
        <end position="2571"/>
    </location>
</feature>
<feature type="domain" description="BEACH" evidence="5">
    <location>
        <begin position="2088"/>
        <end position="2380"/>
    </location>
</feature>
<dbReference type="CDD" id="cd01201">
    <property type="entry name" value="PH_BEACH"/>
    <property type="match status" value="1"/>
</dbReference>
<feature type="compositionally biased region" description="Polar residues" evidence="4">
    <location>
        <begin position="1918"/>
        <end position="1931"/>
    </location>
</feature>
<keyword evidence="1 3" id="KW-0853">WD repeat</keyword>
<dbReference type="SMART" id="SM01026">
    <property type="entry name" value="Beach"/>
    <property type="match status" value="1"/>
</dbReference>
<dbReference type="SMART" id="SM00320">
    <property type="entry name" value="WD40"/>
    <property type="match status" value="3"/>
</dbReference>
<evidence type="ECO:0000313" key="7">
    <source>
        <dbReference type="EMBL" id="CAG6476022.1"/>
    </source>
</evidence>
<dbReference type="Gene3D" id="2.30.29.30">
    <property type="entry name" value="Pleckstrin-homology domain (PH domain)/Phosphotyrosine-binding domain (PTB)"/>
    <property type="match status" value="1"/>
</dbReference>
<dbReference type="SUPFAM" id="SSF81837">
    <property type="entry name" value="BEACH domain"/>
    <property type="match status" value="1"/>
</dbReference>
<dbReference type="Pfam" id="PF02138">
    <property type="entry name" value="Beach"/>
    <property type="match status" value="1"/>
</dbReference>
<evidence type="ECO:0000259" key="5">
    <source>
        <dbReference type="PROSITE" id="PS50197"/>
    </source>
</evidence>
<dbReference type="PANTHER" id="PTHR13743:SF112">
    <property type="entry name" value="BEACH DOMAIN-CONTAINING PROTEIN"/>
    <property type="match status" value="1"/>
</dbReference>
<reference evidence="7" key="1">
    <citation type="submission" date="2021-05" db="EMBL/GenBank/DDBJ databases">
        <authorList>
            <person name="Alioto T."/>
            <person name="Alioto T."/>
            <person name="Gomez Garrido J."/>
        </authorList>
    </citation>
    <scope>NUCLEOTIDE SEQUENCE</scope>
</reference>
<keyword evidence="2" id="KW-0677">Repeat</keyword>
<sequence>MDSKKDIYNLWVQYTTKNEEIFFRQFIQGFVSIWNEQLSLDYENVPHWARIPPDSGPHLSRLPDELLPAIEKFLIIARDKFEKDFSGEEEKEEETVLEIQLLVQCLTIICRHFDNITTIIKSSYISNCVALINSIIDKLNHQPSLSCEHQRFIKCCDYFLQALYDPYLTWRNFLRGDVANYAKLGYKISPLHPEIVPFIYDCFQAKGICKHPDVGKELFHILGAVIAGSQVALVRVPKQNINSYHLNNSTGDGAKTVHNGLRAISPATVNIVMDIISKWESDSGLRQLVLQCLTLMAIILQKSSPEQRQIDLLTIFQLFMGAVQTLLEADHFLQKATPAENFELSQRDDNYVDINSLTAIIDTIEHFLPDYVNKQVLCNAMFEAKFLTTLVQIPDRVKTWNIDHQPLGSSLVRSIHKLCSSSEKIHYNFIHTNNINVLFDGLKLFGRPSQNLICDCLYFAFDGGSNRNLNAQIVSKLIEWIPAMAEPEQNYISDVLLKKCTTNLQSKHSISEQRIIKRIVESCLVDHSKLSAKCTINLLKLIEELAKHSIHPIELKSLLKLLRLEVNFEYRKHLIEVMLKVSQHRLSLGVTPKEYLDIQNNTNGITIPEIRKWDTAHGFVFHSWIRLDKDFEHFESAEEEINLQNYRRHLFSLTTNYGTGYEFFIQKNGNFVVSVITKKEFFTATAQSTHLLDGRWHSITVSVVPPKRLFSYHQINVYIDSVQKLGSTMKFPAFAEVFHYCAIGAPYNNVRKASHTSHQSNTARMNTTPETSSPPAEREEKPKGGLFPNLMEKTFLPGIVSQVPSYFTLPARQSSTTSLDPSVKSYPIGMQDLVFGEAICLKGQLGCVLLAETNINLKSVFEAGPSIANVLATDMIESFDMASKFVFCFSPRACFDGLCLDLAPGNQYNGHVVASSSGIVSIQNAINGVGGMSALLPILDNISQIPSSDVHTSDELIPLTPLASPTREEHFDDWEMLQTHSLTESKVIQNPIACFICLVRNFIYGNELNKESILKNDGIPIISQLLQQCSESLFDVNVLMAVQLLIESVQNEMPSAHMELLHILYKDLVFNFRIWARAQFQIVIGHIQYISTIIKEDRKYFRKHFGTQFLLDTIQEFFAGTCTLPAQDAKMVRDSLLRILRYYIQKEVNIKEISAILTFLTTIKVEPVVVEILEMLTTLIESKHVKDQIFLLMYEPHMAEALYTLFMDRHFGNEVHTRLLKFIGGMLNTKRISSKHKAALRLYEGSIECSTLYPGLFSFMIPFDLEPDVILGLLDLNLCLDTEMGYAGALCLIYHANLANLSLKLEIAKRLMTSTFTKPKAPQMIAKQVGWQESIARLLIKKPVENRSLSDKEKEKGNILTNIEDIVKHESESSIGGGPNDLIVFDDETMELKAQETPKSANSFMTEAASVIESEFKELADRAQEAVVDNITSSITSVYSVLRQKTSGMQDAFESLTLSFEEVSGRKKSSLSISSSSEENISMEESLAVSSVKDDTQSTRSADDLDSTASAAGAGGPNLKSVDENDEEYLVYLVSNILFTILWRGVENTNDSWKERGQVMACINLIALNNELYCSHLTLRLRILEMGVQAALIDLGDNAQLVVTHQQNAAQLLRLAYDLVVLDPNEDALKKCSTKLLDGVLSLLDILMVFQQSSSDDWSEMSHLCLGLLLKCSHNHNSDIVAMATAKLHGLLQNRINQEPAEIAFLLYSMNHAISSAIEVGNSEQYSFLIPVLKALLDKSRTSLGLATSTPDLPATSSGPIFFQDFQVYCTSKQWTSFIEKKIKPLYTSYQKDLSNSLWEPLNTFWAECYESCKFSSQRRAKLQMESRRKFQEKILIPCRIRQSEELARVNVQQTQRKAREAHVGRRWHTLKRFLYGSKGAWAKLTTEEEFWRLSHSENSVRMRLKLEPDLQHDPHTAASNMRDNTTSSTAHSRRLSSELGSTIAAPAALGGESIDEDILLLEEELRNSAEPQVPETSGKEKIVISQECELITLMTRVKGRLDLTTNQIIFTEMGAIRDDGQRHDFKFPLSQLRELHLRKFNLRRSALEMFLVDQTSYFLNFTTKTRNKIFTKILSLQPPNILYGSGRSPAELLRSSGLTQKWVNREISNFEYLMHLNTIAGRSYNDLSQYPVFPWILADYTSDILDLNNPKSFRDLSKPIGVVNPKNEAEVRSKFESFEDPSGLIPKFHYGTHYSNSAGVLHYLIRVEPFTSLHIELQSGRFDVADRQFHSIPQTWKLLMDNPNDVKELIPEFFYFPEFLKNMNNFDLGILQTTKERVDDVMLPPWAKSAEDFIAIHRRALESEYVSQNLHHWIDLIFGYKQKGPKAVEALNVFYYCSYEGAVDLDKITNSVEREAVEGMINNFGQTPSQLLKEPHPKRLTQDDLTMKLLKLELKKPDLTLILDRVNCINCELATDKDPVIYLSTPRSPPRSFLQSSPDMLISVTKSGILGCHSWMSFDKEKGFLLEIDATTSNLKNRKRLVGPFHPSVNLNSNLFAVSIDGKYLYAGGIWDNSVRIFNMARGKVVASAIHHFDVVTCLALDSCGSYLVTGSKDCTCIIWSISNGTSTGTTIVSNLQPNTAALNQNLAGNVVGSANVVHLTNNLTPKPVHTLYGHDNSVSCVSIMTELDVVVSGSLDGTVNMYTIKEGQFVRTINPIGCTGVNIEISFITQSYQGHVAFSAFDDTSHSVHVFSINGVSLGSKYVSGRVTGLTTSTDHLVVSDDAGDLTMSRLYGLKPIFDIPLHIPTQTIVATGGGTHLLAPLRDGSLAVIGIMQPIAYKKHAVMMV</sequence>
<dbReference type="PROSITE" id="PS51783">
    <property type="entry name" value="PH_BEACH"/>
    <property type="match status" value="1"/>
</dbReference>
<dbReference type="GO" id="GO:0008104">
    <property type="term" value="P:intracellular protein localization"/>
    <property type="evidence" value="ECO:0007669"/>
    <property type="project" value="TreeGrafter"/>
</dbReference>
<dbReference type="Pfam" id="PF14844">
    <property type="entry name" value="PH_BEACH"/>
    <property type="match status" value="1"/>
</dbReference>
<dbReference type="EMBL" id="HBUE01077796">
    <property type="protein sequence ID" value="CAG6476022.1"/>
    <property type="molecule type" value="Transcribed_RNA"/>
</dbReference>
<dbReference type="PROSITE" id="PS50082">
    <property type="entry name" value="WD_REPEATS_2"/>
    <property type="match status" value="2"/>
</dbReference>
<dbReference type="SUPFAM" id="SSF50729">
    <property type="entry name" value="PH domain-like"/>
    <property type="match status" value="1"/>
</dbReference>
<evidence type="ECO:0000256" key="4">
    <source>
        <dbReference type="SAM" id="MobiDB-lite"/>
    </source>
</evidence>
<feature type="region of interest" description="Disordered" evidence="4">
    <location>
        <begin position="1482"/>
        <end position="1519"/>
    </location>
</feature>
<dbReference type="Pfam" id="PF20426">
    <property type="entry name" value="NBCH_WD40"/>
    <property type="match status" value="1"/>
</dbReference>
<protein>
    <submittedName>
        <fullName evidence="7">Neurobeachin-like protein 1</fullName>
    </submittedName>
</protein>
<dbReference type="Pfam" id="PF15787">
    <property type="entry name" value="DUF4704"/>
    <property type="match status" value="1"/>
</dbReference>
<dbReference type="InterPro" id="IPR036372">
    <property type="entry name" value="BEACH_dom_sf"/>
</dbReference>
<dbReference type="GO" id="GO:0019901">
    <property type="term" value="F:protein kinase binding"/>
    <property type="evidence" value="ECO:0007669"/>
    <property type="project" value="TreeGrafter"/>
</dbReference>
<dbReference type="GO" id="GO:0005829">
    <property type="term" value="C:cytosol"/>
    <property type="evidence" value="ECO:0007669"/>
    <property type="project" value="TreeGrafter"/>
</dbReference>
<evidence type="ECO:0000256" key="3">
    <source>
        <dbReference type="PROSITE-ProRule" id="PRU00221"/>
    </source>
</evidence>
<dbReference type="Gene3D" id="1.10.1540.10">
    <property type="entry name" value="BEACH domain"/>
    <property type="match status" value="1"/>
</dbReference>